<feature type="region of interest" description="Disordered" evidence="1">
    <location>
        <begin position="699"/>
        <end position="720"/>
    </location>
</feature>
<name>A0A9J6DKH4_RHIMP</name>
<feature type="compositionally biased region" description="Basic and acidic residues" evidence="1">
    <location>
        <begin position="265"/>
        <end position="277"/>
    </location>
</feature>
<feature type="compositionally biased region" description="Basic and acidic residues" evidence="1">
    <location>
        <begin position="220"/>
        <end position="237"/>
    </location>
</feature>
<evidence type="ECO:0000256" key="1">
    <source>
        <dbReference type="SAM" id="MobiDB-lite"/>
    </source>
</evidence>
<gene>
    <name evidence="2" type="ORF">HPB51_000928</name>
</gene>
<protein>
    <submittedName>
        <fullName evidence="2">Uncharacterized protein</fullName>
    </submittedName>
</protein>
<feature type="compositionally biased region" description="Basic and acidic residues" evidence="1">
    <location>
        <begin position="311"/>
        <end position="323"/>
    </location>
</feature>
<feature type="compositionally biased region" description="Basic and acidic residues" evidence="1">
    <location>
        <begin position="289"/>
        <end position="304"/>
    </location>
</feature>
<keyword evidence="3" id="KW-1185">Reference proteome</keyword>
<comment type="caution">
    <text evidence="2">The sequence shown here is derived from an EMBL/GenBank/DDBJ whole genome shotgun (WGS) entry which is preliminary data.</text>
</comment>
<dbReference type="EMBL" id="JABSTU010000008">
    <property type="protein sequence ID" value="KAH8022628.1"/>
    <property type="molecule type" value="Genomic_DNA"/>
</dbReference>
<evidence type="ECO:0000313" key="2">
    <source>
        <dbReference type="EMBL" id="KAH8022628.1"/>
    </source>
</evidence>
<evidence type="ECO:0000313" key="3">
    <source>
        <dbReference type="Proteomes" id="UP000821866"/>
    </source>
</evidence>
<dbReference type="Proteomes" id="UP000821866">
    <property type="component" value="Chromosome 6"/>
</dbReference>
<feature type="compositionally biased region" description="Polar residues" evidence="1">
    <location>
        <begin position="130"/>
        <end position="140"/>
    </location>
</feature>
<dbReference type="AlphaFoldDB" id="A0A9J6DKH4"/>
<feature type="compositionally biased region" description="Basic and acidic residues" evidence="1">
    <location>
        <begin position="709"/>
        <end position="720"/>
    </location>
</feature>
<proteinExistence type="predicted"/>
<dbReference type="VEuPathDB" id="VectorBase:LOC119172288"/>
<reference evidence="2" key="2">
    <citation type="submission" date="2021-09" db="EMBL/GenBank/DDBJ databases">
        <authorList>
            <person name="Jia N."/>
            <person name="Wang J."/>
            <person name="Shi W."/>
            <person name="Du L."/>
            <person name="Sun Y."/>
            <person name="Zhan W."/>
            <person name="Jiang J."/>
            <person name="Wang Q."/>
            <person name="Zhang B."/>
            <person name="Ji P."/>
            <person name="Sakyi L.B."/>
            <person name="Cui X."/>
            <person name="Yuan T."/>
            <person name="Jiang B."/>
            <person name="Yang W."/>
            <person name="Lam T.T.-Y."/>
            <person name="Chang Q."/>
            <person name="Ding S."/>
            <person name="Wang X."/>
            <person name="Zhu J."/>
            <person name="Ruan X."/>
            <person name="Zhao L."/>
            <person name="Wei J."/>
            <person name="Que T."/>
            <person name="Du C."/>
            <person name="Cheng J."/>
            <person name="Dai P."/>
            <person name="Han X."/>
            <person name="Huang E."/>
            <person name="Gao Y."/>
            <person name="Liu J."/>
            <person name="Shao H."/>
            <person name="Ye R."/>
            <person name="Li L."/>
            <person name="Wei W."/>
            <person name="Wang X."/>
            <person name="Wang C."/>
            <person name="Huo Q."/>
            <person name="Li W."/>
            <person name="Guo W."/>
            <person name="Chen H."/>
            <person name="Chen S."/>
            <person name="Zhou L."/>
            <person name="Zhou L."/>
            <person name="Ni X."/>
            <person name="Tian J."/>
            <person name="Zhou Y."/>
            <person name="Sheng Y."/>
            <person name="Liu T."/>
            <person name="Pan Y."/>
            <person name="Xia L."/>
            <person name="Li J."/>
            <person name="Zhao F."/>
            <person name="Cao W."/>
        </authorList>
    </citation>
    <scope>NUCLEOTIDE SEQUENCE</scope>
    <source>
        <strain evidence="2">Rmic-2018</strain>
        <tissue evidence="2">Larvae</tissue>
    </source>
</reference>
<accession>A0A9J6DKH4</accession>
<sequence length="720" mass="78886">MIMIPVDNGNGKDTMTDFAASEENKTKTEAAELPKEKYFWKMFNDDLDTVELATKGRDSASVTPLPKQTAIFSTPAPYVSVFGSVSESLIEARADDTDDEVPSRLRAAAMSSSSSSDPPSSPEVKLDVYTTENSKVSQPESPRAEQPKATGGEAGREDEPVEAPRSSDVPAGGNNKASQLEPPRAEQNKAHAPGKENGSPEAPRSEQQNPPAIVMPVTNKDSEGRSESQPEIPRSDVPKIPGPPSAGKDGGEAKGGKAPETVVIVEDKKEGKEEVKKPAPTKMVETTESETHISIDDKPEKKPTDVVIPEGKPHDAKKDKGEETVLVVKNVTVEVVPEGDVPDSKPGQVVPAAPPKEAVVYPPAQTTNHPNPPHQPPSAYQPYQPYQAPPYHQPSETVFYVPQPVYQPAAHTSYMPGPPSPYQPIQHMGPTYQYQQPYVSYQQTPYDLLYQPSYAPVSVPAYPQVQHTAYYPAHPPRYRPPQRVIYVSQYQVPRVYPSSPTYSRPYGTQHNYAQVSAYQPPYPAASNVPYAAHTYRNKGPYYLPMKRPHDAHQVMVLKPGHEHPALERPGHEATAHGGHKRHVDEQAHTSQLHFPPVVPHPQNAAVPNHAPPPKKYPAVHHMPLSHFQDHAVRKPGAKLTFNAGHVPKMIPKRQGYGEAHIPEVSEDGELGVKQPLYTGQCAGNSDETRAKEAECKRLQHARCSASSMPHERSDTYGDDL</sequence>
<organism evidence="2 3">
    <name type="scientific">Rhipicephalus microplus</name>
    <name type="common">Cattle tick</name>
    <name type="synonym">Boophilus microplus</name>
    <dbReference type="NCBI Taxonomy" id="6941"/>
    <lineage>
        <taxon>Eukaryota</taxon>
        <taxon>Metazoa</taxon>
        <taxon>Ecdysozoa</taxon>
        <taxon>Arthropoda</taxon>
        <taxon>Chelicerata</taxon>
        <taxon>Arachnida</taxon>
        <taxon>Acari</taxon>
        <taxon>Parasitiformes</taxon>
        <taxon>Ixodida</taxon>
        <taxon>Ixodoidea</taxon>
        <taxon>Ixodidae</taxon>
        <taxon>Rhipicephalinae</taxon>
        <taxon>Rhipicephalus</taxon>
        <taxon>Boophilus</taxon>
    </lineage>
</organism>
<feature type="region of interest" description="Disordered" evidence="1">
    <location>
        <begin position="93"/>
        <end position="323"/>
    </location>
</feature>
<reference evidence="2" key="1">
    <citation type="journal article" date="2020" name="Cell">
        <title>Large-Scale Comparative Analyses of Tick Genomes Elucidate Their Genetic Diversity and Vector Capacities.</title>
        <authorList>
            <consortium name="Tick Genome and Microbiome Consortium (TIGMIC)"/>
            <person name="Jia N."/>
            <person name="Wang J."/>
            <person name="Shi W."/>
            <person name="Du L."/>
            <person name="Sun Y."/>
            <person name="Zhan W."/>
            <person name="Jiang J.F."/>
            <person name="Wang Q."/>
            <person name="Zhang B."/>
            <person name="Ji P."/>
            <person name="Bell-Sakyi L."/>
            <person name="Cui X.M."/>
            <person name="Yuan T.T."/>
            <person name="Jiang B.G."/>
            <person name="Yang W.F."/>
            <person name="Lam T.T."/>
            <person name="Chang Q.C."/>
            <person name="Ding S.J."/>
            <person name="Wang X.J."/>
            <person name="Zhu J.G."/>
            <person name="Ruan X.D."/>
            <person name="Zhao L."/>
            <person name="Wei J.T."/>
            <person name="Ye R.Z."/>
            <person name="Que T.C."/>
            <person name="Du C.H."/>
            <person name="Zhou Y.H."/>
            <person name="Cheng J.X."/>
            <person name="Dai P.F."/>
            <person name="Guo W.B."/>
            <person name="Han X.H."/>
            <person name="Huang E.J."/>
            <person name="Li L.F."/>
            <person name="Wei W."/>
            <person name="Gao Y.C."/>
            <person name="Liu J.Z."/>
            <person name="Shao H.Z."/>
            <person name="Wang X."/>
            <person name="Wang C.C."/>
            <person name="Yang T.C."/>
            <person name="Huo Q.B."/>
            <person name="Li W."/>
            <person name="Chen H.Y."/>
            <person name="Chen S.E."/>
            <person name="Zhou L.G."/>
            <person name="Ni X.B."/>
            <person name="Tian J.H."/>
            <person name="Sheng Y."/>
            <person name="Liu T."/>
            <person name="Pan Y.S."/>
            <person name="Xia L.Y."/>
            <person name="Li J."/>
            <person name="Zhao F."/>
            <person name="Cao W.C."/>
        </authorList>
    </citation>
    <scope>NUCLEOTIDE SEQUENCE</scope>
    <source>
        <strain evidence="2">Rmic-2018</strain>
    </source>
</reference>